<protein>
    <submittedName>
        <fullName evidence="1">Uncharacterized protein</fullName>
    </submittedName>
</protein>
<dbReference type="OrthoDB" id="4250421at2"/>
<evidence type="ECO:0000313" key="1">
    <source>
        <dbReference type="EMBL" id="KOG20343.1"/>
    </source>
</evidence>
<dbReference type="RefSeq" id="WP_033203275.1">
    <property type="nucleotide sequence ID" value="NZ_LGUP01000305.1"/>
</dbReference>
<sequence length="75" mass="8352">MGEGLTLASKWDTAIDIALFFRMVIFGHLPEWLRHPLLAAGLAGLVHVGLGWLRTRFGGSPDEDEPVQELDVRVR</sequence>
<evidence type="ECO:0000313" key="2">
    <source>
        <dbReference type="Proteomes" id="UP000037023"/>
    </source>
</evidence>
<dbReference type="PATRIC" id="fig|1938.6.peg.5142"/>
<organism evidence="1 2">
    <name type="scientific">Streptomyces viridochromogenes</name>
    <dbReference type="NCBI Taxonomy" id="1938"/>
    <lineage>
        <taxon>Bacteria</taxon>
        <taxon>Bacillati</taxon>
        <taxon>Actinomycetota</taxon>
        <taxon>Actinomycetes</taxon>
        <taxon>Kitasatosporales</taxon>
        <taxon>Streptomycetaceae</taxon>
        <taxon>Streptomyces</taxon>
    </lineage>
</organism>
<gene>
    <name evidence="1" type="ORF">ADK34_23890</name>
</gene>
<name>A0A0L8K388_STRVR</name>
<dbReference type="EMBL" id="LGUP01000305">
    <property type="protein sequence ID" value="KOG20343.1"/>
    <property type="molecule type" value="Genomic_DNA"/>
</dbReference>
<dbReference type="Proteomes" id="UP000037023">
    <property type="component" value="Unassembled WGS sequence"/>
</dbReference>
<dbReference type="AlphaFoldDB" id="A0A0L8K388"/>
<reference evidence="1 2" key="1">
    <citation type="submission" date="2015-06" db="EMBL/GenBank/DDBJ databases">
        <authorList>
            <person name="Hoefler B.C."/>
            <person name="Straight P.D."/>
        </authorList>
    </citation>
    <scope>NUCLEOTIDE SEQUENCE [LARGE SCALE GENOMIC DNA]</scope>
    <source>
        <strain evidence="1 2">NRRL 3427</strain>
    </source>
</reference>
<comment type="caution">
    <text evidence="1">The sequence shown here is derived from an EMBL/GenBank/DDBJ whole genome shotgun (WGS) entry which is preliminary data.</text>
</comment>
<accession>A0A0L8K388</accession>
<proteinExistence type="predicted"/>